<evidence type="ECO:0000313" key="1">
    <source>
        <dbReference type="EMBL" id="KAH9479992.1"/>
    </source>
</evidence>
<sequence>MSPQRRSQRLRERQEERDVEARLLKEGGGEPVVQDHKSNSKNITLEESIHRDGTNEELPISTTDDFMDNIRTGYNQDKMFSEVLNQPERFNRFSISDGIIWYSAPGEEKVIGVPRVRELITNLVQEAHKCVGHFATQKTLSYLRRWYWWPHMAKDVESFCKTCEARDRTVKQQPYLRTAIAITGLGDIVFNKVMEKLEEVFLHFANNFPADSVSGYDPVLHKDMGFNVFHAHSQYFTKVSAYQDKSDNIGFHPLVDPDNVLASMVGDSFIHAIDNKVQFLRREILPDGTARYYSYNPASIQIGDIVEISVAFVAFPAQGNKYKFVVALCGILVLDQEARKKADILRMRSRYTPAKRQVAVLCRTKRQLYKGQIDIEDTQQRMACMRLNEDTVHNSNTMSQD</sequence>
<gene>
    <name evidence="1" type="ORF">JR316_0006589</name>
</gene>
<evidence type="ECO:0000313" key="2">
    <source>
        <dbReference type="Proteomes" id="UP000664032"/>
    </source>
</evidence>
<protein>
    <submittedName>
        <fullName evidence="1">Uncharacterized protein</fullName>
    </submittedName>
</protein>
<keyword evidence="2" id="KW-1185">Reference proteome</keyword>
<proteinExistence type="predicted"/>
<name>A0ACB8GX17_PSICU</name>
<comment type="caution">
    <text evidence="1">The sequence shown here is derived from an EMBL/GenBank/DDBJ whole genome shotgun (WGS) entry which is preliminary data.</text>
</comment>
<organism evidence="1 2">
    <name type="scientific">Psilocybe cubensis</name>
    <name type="common">Psychedelic mushroom</name>
    <name type="synonym">Stropharia cubensis</name>
    <dbReference type="NCBI Taxonomy" id="181762"/>
    <lineage>
        <taxon>Eukaryota</taxon>
        <taxon>Fungi</taxon>
        <taxon>Dikarya</taxon>
        <taxon>Basidiomycota</taxon>
        <taxon>Agaricomycotina</taxon>
        <taxon>Agaricomycetes</taxon>
        <taxon>Agaricomycetidae</taxon>
        <taxon>Agaricales</taxon>
        <taxon>Agaricineae</taxon>
        <taxon>Strophariaceae</taxon>
        <taxon>Psilocybe</taxon>
    </lineage>
</organism>
<dbReference type="Proteomes" id="UP000664032">
    <property type="component" value="Unassembled WGS sequence"/>
</dbReference>
<accession>A0ACB8GX17</accession>
<reference evidence="1" key="1">
    <citation type="submission" date="2021-10" db="EMBL/GenBank/DDBJ databases">
        <title>Psilocybe cubensis genome.</title>
        <authorList>
            <person name="Mckernan K.J."/>
            <person name="Crawford S."/>
            <person name="Trippe A."/>
            <person name="Kane L.T."/>
            <person name="Mclaughlin S."/>
        </authorList>
    </citation>
    <scope>NUCLEOTIDE SEQUENCE</scope>
    <source>
        <strain evidence="1">MGC-MH-2018</strain>
    </source>
</reference>
<dbReference type="EMBL" id="JAFIQS020000006">
    <property type="protein sequence ID" value="KAH9479992.1"/>
    <property type="molecule type" value="Genomic_DNA"/>
</dbReference>